<evidence type="ECO:0000256" key="7">
    <source>
        <dbReference type="ARBA" id="ARBA00032603"/>
    </source>
</evidence>
<sequence>MAFSGVSRTITGQMSEANASSAFEVSAEDWNKILSEVDDFYSQTMMKNLPTKKCFSLQLKNGVPIQPMKLQSKESRGALARLSAKAKGHVYVHHSIIYLLYIPTILETTSGVLTLKLFNVNTGESIDIDSDSPLNEAAVFVARWPRAVHADDGDGICLLASAVSVDAKHASIVGTVYPFWDDSLHKKKPYEKMYPTLRFPIEKSEALAAVDDVKILQTFAKSRLVIGSSGKVDINPRLIEIKSDESKKALTVDFKNVDVPIKGKSSLEKFKEAESVPLKGEKSDKEAFGVTIG</sequence>
<dbReference type="EMBL" id="MK369931">
    <property type="protein sequence ID" value="QDZ71260.1"/>
    <property type="molecule type" value="Genomic_RNA"/>
</dbReference>
<dbReference type="InterPro" id="IPR002538">
    <property type="entry name" value="Bromo_MP"/>
</dbReference>
<keyword evidence="4" id="KW-0916">Viral movement protein</keyword>
<evidence type="ECO:0000313" key="8">
    <source>
        <dbReference type="EMBL" id="ANE06565.1"/>
    </source>
</evidence>
<dbReference type="GO" id="GO:0044219">
    <property type="term" value="C:host cell plasmodesma"/>
    <property type="evidence" value="ECO:0007669"/>
    <property type="project" value="UniProtKB-SubCell"/>
</dbReference>
<evidence type="ECO:0000256" key="3">
    <source>
        <dbReference type="ARBA" id="ARBA00022448"/>
    </source>
</evidence>
<reference evidence="9" key="2">
    <citation type="submission" date="2019-01" db="EMBL/GenBank/DDBJ databases">
        <title>Viruses infecting cherry and sour cherry in the Czech Republic.</title>
        <authorList>
            <person name="Lenz O."/>
            <person name="Sarkisova T."/>
            <person name="Koloniuk I."/>
            <person name="Franova J."/>
            <person name="Pribylova J."/>
            <person name="Spak J."/>
        </authorList>
    </citation>
    <scope>NUCLEOTIDE SEQUENCE</scope>
    <source>
        <strain evidence="9">Kisinevskaia 31</strain>
    </source>
</reference>
<proteinExistence type="predicted"/>
<dbReference type="GO" id="GO:0046740">
    <property type="term" value="P:transport of virus in host, cell to cell"/>
    <property type="evidence" value="ECO:0007669"/>
    <property type="project" value="UniProtKB-KW"/>
</dbReference>
<evidence type="ECO:0000256" key="1">
    <source>
        <dbReference type="ARBA" id="ARBA00004621"/>
    </source>
</evidence>
<comment type="subcellular location">
    <subcellularLocation>
        <location evidence="1">Host cell junction</location>
        <location evidence="1">Host plasmodesma</location>
    </subcellularLocation>
</comment>
<evidence type="ECO:0000256" key="6">
    <source>
        <dbReference type="ARBA" id="ARBA00025275"/>
    </source>
</evidence>
<dbReference type="Pfam" id="PF01573">
    <property type="entry name" value="Bromo_MP"/>
    <property type="match status" value="1"/>
</dbReference>
<evidence type="ECO:0000256" key="2">
    <source>
        <dbReference type="ARBA" id="ARBA00014660"/>
    </source>
</evidence>
<evidence type="ECO:0000256" key="4">
    <source>
        <dbReference type="ARBA" id="ARBA00023031"/>
    </source>
</evidence>
<organism evidence="8">
    <name type="scientific">Prune dwarf virus</name>
    <dbReference type="NCBI Taxonomy" id="33760"/>
    <lineage>
        <taxon>Viruses</taxon>
        <taxon>Riboviria</taxon>
        <taxon>Orthornavirae</taxon>
        <taxon>Kitrinoviricota</taxon>
        <taxon>Alsuviricetes</taxon>
        <taxon>Martellivirales</taxon>
        <taxon>Bromoviridae</taxon>
        <taxon>Ilarvirus</taxon>
        <taxon>Ilarvirus PDV</taxon>
    </lineage>
</organism>
<accession>A0A172QZX0</accession>
<dbReference type="EMBL" id="KU215407">
    <property type="protein sequence ID" value="ANE06565.1"/>
    <property type="molecule type" value="Genomic_RNA"/>
</dbReference>
<name>A0A172QZX0_9BROM</name>
<keyword evidence="5" id="KW-1031">Host cell junction</keyword>
<protein>
    <recommendedName>
        <fullName evidence="2">Movement protein</fullName>
    </recommendedName>
    <alternativeName>
        <fullName evidence="7">Protein 3A</fullName>
    </alternativeName>
</protein>
<evidence type="ECO:0000256" key="5">
    <source>
        <dbReference type="ARBA" id="ARBA00023081"/>
    </source>
</evidence>
<keyword evidence="3" id="KW-0813">Transport</keyword>
<comment type="function">
    <text evidence="6">Transports viral genome to neighboring plant cells directly through plasmosdesmata, without any budding. The movement protein allows efficient cell to cell propagation, by bypassing the host cell wall barrier. Acts by forming a tubular structure at the host plasmodesmata, enlarging it enough to allow free passage of virion capsids.</text>
</comment>
<evidence type="ECO:0000313" key="9">
    <source>
        <dbReference type="EMBL" id="QDZ71260.1"/>
    </source>
</evidence>
<reference evidence="8" key="1">
    <citation type="submission" date="2015-12" db="EMBL/GenBank/DDBJ databases">
        <title>Viruses from the cherry trees: Prune dwarf virus (PDV), Cherry leaf-roll virus (CLRV) and Cherry virus A (CVA).</title>
        <authorList>
            <person name="Lenz O."/>
            <person name="Koloniuk I."/>
            <person name="Pribylova J."/>
            <person name="Franova J."/>
            <person name="Spak J."/>
            <person name="Spakova V."/>
        </authorList>
    </citation>
    <scope>NUCLEOTIDE SEQUENCE</scope>
    <source>
        <strain evidence="8">Rube 74</strain>
    </source>
</reference>